<keyword evidence="5" id="KW-1185">Reference proteome</keyword>
<sequence>MGRRERSEARVSLPSARRPVGTGAAPVGDGGLRPPRALVVAGPRVVLALAALVLGAALLLDPPGLWWPTWFVLLTGVSIVLGEVVQGLLVSRHSAPISTAAAVALAMTPAVTTGSEYASASRVIALLGLAFLASQVIAWLVGRPTALGPVAARFLGAATTAVACRGITTEGRGSLLQWAWGGDLSSPAAATLLLLCALLGWLVERSAQVLVQVGARRVGAPGAQRALLLDSVTSGAVAASGPLIAVSYPVLGLLALPLYVLPVTLVLLSQRRYLAVQRAQGEALVVLSRIPAIAAGGRPGHSKRVADLSVEVGRRLGLPEGRLHSVERAALLHDIGQVGLEVPLEHGMTIDASPQSLETVIESSRRIARAALDTPGLEEVLAAVHEPYRHQLEMGRDLPVEARIIKVVNAYDDLTEGSHGQRVVDLALERLHLGLGYEYDPEVVRVLDEVVTHG</sequence>
<keyword evidence="2" id="KW-0472">Membrane</keyword>
<feature type="transmembrane region" description="Helical" evidence="2">
    <location>
        <begin position="65"/>
        <end position="85"/>
    </location>
</feature>
<dbReference type="Gene3D" id="1.10.3210.10">
    <property type="entry name" value="Hypothetical protein af1432"/>
    <property type="match status" value="1"/>
</dbReference>
<feature type="transmembrane region" description="Helical" evidence="2">
    <location>
        <begin position="250"/>
        <end position="268"/>
    </location>
</feature>
<feature type="transmembrane region" description="Helical" evidence="2">
    <location>
        <begin position="123"/>
        <end position="141"/>
    </location>
</feature>
<comment type="caution">
    <text evidence="4">The sequence shown here is derived from an EMBL/GenBank/DDBJ whole genome shotgun (WGS) entry which is preliminary data.</text>
</comment>
<dbReference type="PANTHER" id="PTHR45228:SF4">
    <property type="entry name" value="LIPOPROTEIN"/>
    <property type="match status" value="1"/>
</dbReference>
<evidence type="ECO:0000256" key="2">
    <source>
        <dbReference type="SAM" id="Phobius"/>
    </source>
</evidence>
<dbReference type="EMBL" id="LQZG01000004">
    <property type="protein sequence ID" value="OAB86562.1"/>
    <property type="molecule type" value="Genomic_DNA"/>
</dbReference>
<protein>
    <recommendedName>
        <fullName evidence="3">HD/PDEase domain-containing protein</fullName>
    </recommendedName>
</protein>
<feature type="domain" description="HD/PDEase" evidence="3">
    <location>
        <begin position="294"/>
        <end position="423"/>
    </location>
</feature>
<dbReference type="Pfam" id="PF13487">
    <property type="entry name" value="HD_5"/>
    <property type="match status" value="1"/>
</dbReference>
<keyword evidence="2" id="KW-1133">Transmembrane helix</keyword>
<evidence type="ECO:0000259" key="3">
    <source>
        <dbReference type="SMART" id="SM00471"/>
    </source>
</evidence>
<name>A0A176QA80_9MICO</name>
<gene>
    <name evidence="4" type="ORF">AWH69_14725</name>
</gene>
<dbReference type="InterPro" id="IPR052020">
    <property type="entry name" value="Cyclic_di-GMP/3'3'-cGAMP_PDE"/>
</dbReference>
<evidence type="ECO:0000313" key="4">
    <source>
        <dbReference type="EMBL" id="OAB86562.1"/>
    </source>
</evidence>
<reference evidence="4 5" key="1">
    <citation type="submission" date="2016-01" db="EMBL/GenBank/DDBJ databases">
        <title>Janibacter melonis strain CD11_4 genome sequencing and assembly.</title>
        <authorList>
            <person name="Nair G.R."/>
            <person name="Kaur G."/>
            <person name="Chander A.M."/>
            <person name="Mayilraj S."/>
        </authorList>
    </citation>
    <scope>NUCLEOTIDE SEQUENCE [LARGE SCALE GENOMIC DNA]</scope>
    <source>
        <strain evidence="4 5">CD11-4</strain>
    </source>
</reference>
<feature type="transmembrane region" description="Helical" evidence="2">
    <location>
        <begin position="37"/>
        <end position="59"/>
    </location>
</feature>
<organism evidence="4 5">
    <name type="scientific">Janibacter melonis</name>
    <dbReference type="NCBI Taxonomy" id="262209"/>
    <lineage>
        <taxon>Bacteria</taxon>
        <taxon>Bacillati</taxon>
        <taxon>Actinomycetota</taxon>
        <taxon>Actinomycetes</taxon>
        <taxon>Micrococcales</taxon>
        <taxon>Intrasporangiaceae</taxon>
        <taxon>Janibacter</taxon>
    </lineage>
</organism>
<dbReference type="STRING" id="262209.AWH69_14725"/>
<keyword evidence="2" id="KW-0812">Transmembrane</keyword>
<feature type="region of interest" description="Disordered" evidence="1">
    <location>
        <begin position="1"/>
        <end position="28"/>
    </location>
</feature>
<dbReference type="Proteomes" id="UP000076976">
    <property type="component" value="Unassembled WGS sequence"/>
</dbReference>
<dbReference type="SMART" id="SM00471">
    <property type="entry name" value="HDc"/>
    <property type="match status" value="1"/>
</dbReference>
<dbReference type="PANTHER" id="PTHR45228">
    <property type="entry name" value="CYCLIC DI-GMP PHOSPHODIESTERASE TM_0186-RELATED"/>
    <property type="match status" value="1"/>
</dbReference>
<proteinExistence type="predicted"/>
<dbReference type="InterPro" id="IPR003607">
    <property type="entry name" value="HD/PDEase_dom"/>
</dbReference>
<evidence type="ECO:0000313" key="5">
    <source>
        <dbReference type="Proteomes" id="UP000076976"/>
    </source>
</evidence>
<dbReference type="AlphaFoldDB" id="A0A176QA80"/>
<dbReference type="CDD" id="cd00077">
    <property type="entry name" value="HDc"/>
    <property type="match status" value="1"/>
</dbReference>
<evidence type="ECO:0000256" key="1">
    <source>
        <dbReference type="SAM" id="MobiDB-lite"/>
    </source>
</evidence>
<accession>A0A176QA80</accession>
<dbReference type="SUPFAM" id="SSF109604">
    <property type="entry name" value="HD-domain/PDEase-like"/>
    <property type="match status" value="1"/>
</dbReference>